<evidence type="ECO:0000256" key="3">
    <source>
        <dbReference type="SAM" id="SignalP"/>
    </source>
</evidence>
<comment type="caution">
    <text evidence="5">The sequence shown here is derived from an EMBL/GenBank/DDBJ whole genome shotgun (WGS) entry which is preliminary data.</text>
</comment>
<reference evidence="5" key="1">
    <citation type="submission" date="2020-02" db="EMBL/GenBank/DDBJ databases">
        <title>Draft genome sequence of Candidatus Afipia apatlaquensis IBT-C3, a potential strain for decolorization of textile dyes.</title>
        <authorList>
            <person name="Sanchez-Reyes A."/>
            <person name="Breton-Deval L."/>
            <person name="Mangelson H."/>
            <person name="Sanchez-Flores A."/>
        </authorList>
    </citation>
    <scope>NUCLEOTIDE SEQUENCE [LARGE SCALE GENOMIC DNA]</scope>
    <source>
        <strain evidence="5">IBT-C3</strain>
    </source>
</reference>
<dbReference type="PANTHER" id="PTHR47235:SF1">
    <property type="entry name" value="BLR6548 PROTEIN"/>
    <property type="match status" value="1"/>
</dbReference>
<gene>
    <name evidence="5" type="ORF">G4V63_07870</name>
</gene>
<proteinExistence type="inferred from homology"/>
<dbReference type="Proteomes" id="UP000480266">
    <property type="component" value="Unassembled WGS sequence"/>
</dbReference>
<comment type="similarity">
    <text evidence="1">Belongs to the leucine-binding protein family.</text>
</comment>
<evidence type="ECO:0000259" key="4">
    <source>
        <dbReference type="Pfam" id="PF13458"/>
    </source>
</evidence>
<dbReference type="AlphaFoldDB" id="A0A7C9VLG3"/>
<name>A0A7C9VLG3_9BRAD</name>
<keyword evidence="6" id="KW-1185">Reference proteome</keyword>
<evidence type="ECO:0000313" key="6">
    <source>
        <dbReference type="Proteomes" id="UP000480266"/>
    </source>
</evidence>
<keyword evidence="2 3" id="KW-0732">Signal</keyword>
<evidence type="ECO:0000313" key="5">
    <source>
        <dbReference type="EMBL" id="NGX95134.1"/>
    </source>
</evidence>
<dbReference type="InterPro" id="IPR028081">
    <property type="entry name" value="Leu-bd"/>
</dbReference>
<sequence length="409" mass="45099">MNFKTFAKIALGLIVAYGLATSDAALAQKRYDPGATDTEIKIGNTSPHSGPASAYSAIAKAQAAYFRMINDRGGINGRMITYISYDDSYSPPKTVEQARKLVESDEVLFLLSNLGTPGNTAIHKYMNQKKVPQLFVTSGADKWADPANYPWTMALLPSYRGEARIYAQYILATYPDAKIGVLYQNDDFGKDYLIGLKEGLGENASKLIVAEVPFEVSAPTIDSQIVQIKAANPAVFINIGTPKFVAQSIKKVGELGWKVVQIIPQVSTTIGGVIKPAGFENAQGVLSAYYLKDATDPKWKNDRAMIEWNAFMDKYLPDADRADSLYVYGYAVTQITVQVLKQCGDDLTRENVMKQAASLDMDVNMLLPGIRVKTSASDYRPIEQLQMMRFSKDQWELFGPILSSESKPM</sequence>
<feature type="domain" description="Leucine-binding protein" evidence="4">
    <location>
        <begin position="39"/>
        <end position="392"/>
    </location>
</feature>
<dbReference type="SUPFAM" id="SSF53822">
    <property type="entry name" value="Periplasmic binding protein-like I"/>
    <property type="match status" value="1"/>
</dbReference>
<feature type="chain" id="PRO_5028827905" evidence="3">
    <location>
        <begin position="28"/>
        <end position="409"/>
    </location>
</feature>
<dbReference type="CDD" id="cd06343">
    <property type="entry name" value="PBP1_ABC_ligand_binding-like"/>
    <property type="match status" value="1"/>
</dbReference>
<dbReference type="Gene3D" id="3.40.50.2300">
    <property type="match status" value="2"/>
</dbReference>
<dbReference type="EMBL" id="JAAMRR010000409">
    <property type="protein sequence ID" value="NGX95134.1"/>
    <property type="molecule type" value="Genomic_DNA"/>
</dbReference>
<dbReference type="InterPro" id="IPR028082">
    <property type="entry name" value="Peripla_BP_I"/>
</dbReference>
<organism evidence="5 6">
    <name type="scientific">Candidatus Afipia apatlaquensis</name>
    <dbReference type="NCBI Taxonomy" id="2712852"/>
    <lineage>
        <taxon>Bacteria</taxon>
        <taxon>Pseudomonadati</taxon>
        <taxon>Pseudomonadota</taxon>
        <taxon>Alphaproteobacteria</taxon>
        <taxon>Hyphomicrobiales</taxon>
        <taxon>Nitrobacteraceae</taxon>
        <taxon>Afipia</taxon>
    </lineage>
</organism>
<accession>A0A7C9VLG3</accession>
<evidence type="ECO:0000256" key="1">
    <source>
        <dbReference type="ARBA" id="ARBA00010062"/>
    </source>
</evidence>
<evidence type="ECO:0000256" key="2">
    <source>
        <dbReference type="ARBA" id="ARBA00022729"/>
    </source>
</evidence>
<dbReference type="Pfam" id="PF13458">
    <property type="entry name" value="Peripla_BP_6"/>
    <property type="match status" value="1"/>
</dbReference>
<protein>
    <submittedName>
        <fullName evidence="5">ABC transporter substrate-binding protein</fullName>
    </submittedName>
</protein>
<dbReference type="PANTHER" id="PTHR47235">
    <property type="entry name" value="BLR6548 PROTEIN"/>
    <property type="match status" value="1"/>
</dbReference>
<feature type="signal peptide" evidence="3">
    <location>
        <begin position="1"/>
        <end position="27"/>
    </location>
</feature>